<dbReference type="InterPro" id="IPR054464">
    <property type="entry name" value="ULD_fung"/>
</dbReference>
<name>A0A8T9C4C2_9HELO</name>
<feature type="compositionally biased region" description="Basic residues" evidence="4">
    <location>
        <begin position="1146"/>
        <end position="1157"/>
    </location>
</feature>
<evidence type="ECO:0000313" key="7">
    <source>
        <dbReference type="EMBL" id="TVY80276.1"/>
    </source>
</evidence>
<dbReference type="Pfam" id="PF00018">
    <property type="entry name" value="SH3_1"/>
    <property type="match status" value="1"/>
</dbReference>
<feature type="region of interest" description="Disordered" evidence="4">
    <location>
        <begin position="1025"/>
        <end position="1063"/>
    </location>
</feature>
<dbReference type="SUPFAM" id="SSF57701">
    <property type="entry name" value="Zn2/Cys6 DNA-binding domain"/>
    <property type="match status" value="1"/>
</dbReference>
<dbReference type="OrthoDB" id="3559950at2759"/>
<dbReference type="Gene3D" id="4.10.240.10">
    <property type="entry name" value="Zn(2)-C6 fungal-type DNA-binding domain"/>
    <property type="match status" value="1"/>
</dbReference>
<protein>
    <submittedName>
        <fullName evidence="7">NAP1-binding protein</fullName>
    </submittedName>
</protein>
<feature type="region of interest" description="Disordered" evidence="4">
    <location>
        <begin position="124"/>
        <end position="150"/>
    </location>
</feature>
<dbReference type="SUPFAM" id="SSF50044">
    <property type="entry name" value="SH3-domain"/>
    <property type="match status" value="1"/>
</dbReference>
<dbReference type="SMART" id="SM00066">
    <property type="entry name" value="GAL4"/>
    <property type="match status" value="1"/>
</dbReference>
<dbReference type="Proteomes" id="UP000469558">
    <property type="component" value="Unassembled WGS sequence"/>
</dbReference>
<feature type="region of interest" description="Disordered" evidence="4">
    <location>
        <begin position="677"/>
        <end position="814"/>
    </location>
</feature>
<feature type="domain" description="Zn(2)-C6 fungal-type" evidence="6">
    <location>
        <begin position="893"/>
        <end position="921"/>
    </location>
</feature>
<keyword evidence="1 3" id="KW-0728">SH3 domain</keyword>
<feature type="compositionally biased region" description="Basic and acidic residues" evidence="4">
    <location>
        <begin position="454"/>
        <end position="470"/>
    </location>
</feature>
<dbReference type="InterPro" id="IPR036028">
    <property type="entry name" value="SH3-like_dom_sf"/>
</dbReference>
<dbReference type="CDD" id="cd00067">
    <property type="entry name" value="GAL4"/>
    <property type="match status" value="1"/>
</dbReference>
<evidence type="ECO:0000259" key="5">
    <source>
        <dbReference type="PROSITE" id="PS50002"/>
    </source>
</evidence>
<evidence type="ECO:0000256" key="3">
    <source>
        <dbReference type="PROSITE-ProRule" id="PRU00192"/>
    </source>
</evidence>
<feature type="compositionally biased region" description="Polar residues" evidence="4">
    <location>
        <begin position="856"/>
        <end position="871"/>
    </location>
</feature>
<organism evidence="7 8">
    <name type="scientific">Lachnellula suecica</name>
    <dbReference type="NCBI Taxonomy" id="602035"/>
    <lineage>
        <taxon>Eukaryota</taxon>
        <taxon>Fungi</taxon>
        <taxon>Dikarya</taxon>
        <taxon>Ascomycota</taxon>
        <taxon>Pezizomycotina</taxon>
        <taxon>Leotiomycetes</taxon>
        <taxon>Helotiales</taxon>
        <taxon>Lachnaceae</taxon>
        <taxon>Lachnellula</taxon>
    </lineage>
</organism>
<proteinExistence type="predicted"/>
<sequence>MTDLGQLSDPSYSSSSTTISSLALDCLEYFEAICNLLKSPDQKRASQDGYDINHVVLAMQDGRAKFKAWGSNIAAFREKLHPTSLEFRLKDAPEIRSRLMQVLVYLQEYLQDAIQIISGDKPNQEWKDELASDSDSEEDSAKETGPDTSEIEELCRAINSSNVNLMKLSMLIRDSSNRDDYLKAASRYSTWDFSQFVGHVREKYGSAKGNNDWLVQRLGKAILRRRQFLRYREEHHGKLTGDWGEVLEDVAEEKGPEQPKPARTVASTKATTFIVQSEAPKKDGSDFGGSFGSQTSYEATEYEGDGGPTKLTVPPPPKWAFEDVPFQREWVCQYCQHSAFNSAAEYTNHMESTHPSILKESQLEALLLQSEEPVDKISSTACPLCDEWEANLNHSKQNAKRLLLNGGKVVEPYGTTKQFRRHLGRHMEQLALFALPINGEEKLEDDSSDEDDQSERSVQEQFEKIPKDEGATAPPNTAELEEMHGKAVALFDFQRENENELPLIEGQTIWISYRHDQGWLVAEDPITHESGLVPEGYVRLLRDPQLPTLLTNAYTLAPNTAEGVTGTQGLPTSSGKSDSYGTDEDEPETRVTQGRASPIPPFHPKSRSAHPAAGPDYGSDGRFDLLFDNGERLARQDSQQVSSYWSVSEQADFPNYYRRHVDYGGFKGWEDITREADARRERREPADPLPPASITPKRRNVSPEPVDTDHGTLSAYPSDIAGTSTTNTKGKGPAEEAQRDEIRDTQRESRAERFLTSPEGRTVNAQTHKSSTKSQAEEADHDSSKGSNANRSEMEPHGLRVAPGNQANDSGGNQPLREYQEQLRLVNEENIRNPMTRQDWDDLAKDLPDKDWGASASIQESEPEQYQQMPSATDDEVTPVKQRSRGHLKVKTGCNNCMNRRVKCDETRPQCTKCVRSGRICGGYGKYRAQSETVQPPKDGVRKPIRFKDAVGRKFSFPFHLCSNWAGMEQLIRKAFQHVEIIGSHVADGHYDLIGPNGEIILPQAWDTMIEPDWEITMHMWPMPEISTPPKASADQKQAREQSTQQDITARPSKGNAIDTEDYPGYGPGFPAPPAGGEISDSLYAIPGLPLDFPSRKVSDSDTADHFNRPARYPPETSSYIERPYVDQAASNGRGHEEARRVLQQSRKKNLAKKQARKQAMELNMKENNQKLDQKLEHLDDDGVPENKGTDEMATNDQVFGQRREEAAQMHSMSQVEIENETERRKRVFIRAQDDEMNRRPAVPSTPMPSRRENHTRPVVTVVGRFTANNERRLGS</sequence>
<dbReference type="Gene3D" id="2.30.30.40">
    <property type="entry name" value="SH3 Domains"/>
    <property type="match status" value="1"/>
</dbReference>
<dbReference type="Pfam" id="PF22893">
    <property type="entry name" value="ULD_2"/>
    <property type="match status" value="1"/>
</dbReference>
<accession>A0A8T9C4C2</accession>
<dbReference type="PROSITE" id="PS50002">
    <property type="entry name" value="SH3"/>
    <property type="match status" value="1"/>
</dbReference>
<feature type="domain" description="SH3" evidence="5">
    <location>
        <begin position="482"/>
        <end position="543"/>
    </location>
</feature>
<dbReference type="PROSITE" id="PS50048">
    <property type="entry name" value="ZN2_CY6_FUNGAL_2"/>
    <property type="match status" value="1"/>
</dbReference>
<dbReference type="InterPro" id="IPR036864">
    <property type="entry name" value="Zn2-C6_fun-type_DNA-bd_sf"/>
</dbReference>
<dbReference type="AlphaFoldDB" id="A0A8T9C4C2"/>
<comment type="caution">
    <text evidence="7">The sequence shown here is derived from an EMBL/GenBank/DDBJ whole genome shotgun (WGS) entry which is preliminary data.</text>
</comment>
<evidence type="ECO:0000256" key="2">
    <source>
        <dbReference type="ARBA" id="ARBA00023242"/>
    </source>
</evidence>
<keyword evidence="8" id="KW-1185">Reference proteome</keyword>
<feature type="region of interest" description="Disordered" evidence="4">
    <location>
        <begin position="442"/>
        <end position="476"/>
    </location>
</feature>
<feature type="compositionally biased region" description="Basic and acidic residues" evidence="4">
    <location>
        <begin position="775"/>
        <end position="784"/>
    </location>
</feature>
<reference evidence="7 8" key="1">
    <citation type="submission" date="2018-05" db="EMBL/GenBank/DDBJ databases">
        <title>Genome sequencing and assembly of the regulated plant pathogen Lachnellula willkommii and related sister species for the development of diagnostic species identification markers.</title>
        <authorList>
            <person name="Giroux E."/>
            <person name="Bilodeau G."/>
        </authorList>
    </citation>
    <scope>NUCLEOTIDE SEQUENCE [LARGE SCALE GENOMIC DNA]</scope>
    <source>
        <strain evidence="7 8">CBS 268.59</strain>
    </source>
</reference>
<feature type="compositionally biased region" description="Acidic residues" evidence="4">
    <location>
        <begin position="442"/>
        <end position="453"/>
    </location>
</feature>
<feature type="region of interest" description="Disordered" evidence="4">
    <location>
        <begin position="832"/>
        <end position="851"/>
    </location>
</feature>
<feature type="compositionally biased region" description="Polar residues" evidence="4">
    <location>
        <begin position="565"/>
        <end position="580"/>
    </location>
</feature>
<feature type="compositionally biased region" description="Polar residues" evidence="4">
    <location>
        <begin position="763"/>
        <end position="774"/>
    </location>
</feature>
<evidence type="ECO:0000256" key="1">
    <source>
        <dbReference type="ARBA" id="ARBA00022443"/>
    </source>
</evidence>
<dbReference type="InterPro" id="IPR001138">
    <property type="entry name" value="Zn2Cys6_DnaBD"/>
</dbReference>
<feature type="compositionally biased region" description="Basic and acidic residues" evidence="4">
    <location>
        <begin position="838"/>
        <end position="851"/>
    </location>
</feature>
<feature type="region of interest" description="Disordered" evidence="4">
    <location>
        <begin position="1100"/>
        <end position="1158"/>
    </location>
</feature>
<dbReference type="PANTHER" id="PTHR35391">
    <property type="entry name" value="C2H2-TYPE DOMAIN-CONTAINING PROTEIN-RELATED"/>
    <property type="match status" value="1"/>
</dbReference>
<feature type="region of interest" description="Disordered" evidence="4">
    <location>
        <begin position="1230"/>
        <end position="1258"/>
    </location>
</feature>
<feature type="compositionally biased region" description="Basic and acidic residues" evidence="4">
    <location>
        <begin position="677"/>
        <end position="686"/>
    </location>
</feature>
<dbReference type="PANTHER" id="PTHR35391:SF7">
    <property type="entry name" value="C2H2-TYPE DOMAIN-CONTAINING PROTEIN"/>
    <property type="match status" value="1"/>
</dbReference>
<evidence type="ECO:0000256" key="4">
    <source>
        <dbReference type="SAM" id="MobiDB-lite"/>
    </source>
</evidence>
<dbReference type="InterPro" id="IPR001452">
    <property type="entry name" value="SH3_domain"/>
</dbReference>
<keyword evidence="2" id="KW-0539">Nucleus</keyword>
<feature type="region of interest" description="Disordered" evidence="4">
    <location>
        <begin position="560"/>
        <end position="623"/>
    </location>
</feature>
<dbReference type="GO" id="GO:0000981">
    <property type="term" value="F:DNA-binding transcription factor activity, RNA polymerase II-specific"/>
    <property type="evidence" value="ECO:0007669"/>
    <property type="project" value="InterPro"/>
</dbReference>
<dbReference type="Pfam" id="PF00172">
    <property type="entry name" value="Zn_clus"/>
    <property type="match status" value="1"/>
</dbReference>
<dbReference type="SMART" id="SM00326">
    <property type="entry name" value="SH3"/>
    <property type="match status" value="1"/>
</dbReference>
<feature type="region of interest" description="Disordered" evidence="4">
    <location>
        <begin position="856"/>
        <end position="884"/>
    </location>
</feature>
<dbReference type="EMBL" id="QGMK01000721">
    <property type="protein sequence ID" value="TVY80276.1"/>
    <property type="molecule type" value="Genomic_DNA"/>
</dbReference>
<dbReference type="GO" id="GO:0008270">
    <property type="term" value="F:zinc ion binding"/>
    <property type="evidence" value="ECO:0007669"/>
    <property type="project" value="InterPro"/>
</dbReference>
<evidence type="ECO:0000313" key="8">
    <source>
        <dbReference type="Proteomes" id="UP000469558"/>
    </source>
</evidence>
<gene>
    <name evidence="7" type="primary">NBP2_0</name>
    <name evidence="7" type="ORF">LSUE1_G005898</name>
</gene>
<evidence type="ECO:0000259" key="6">
    <source>
        <dbReference type="PROSITE" id="PS50048"/>
    </source>
</evidence>
<feature type="compositionally biased region" description="Basic and acidic residues" evidence="4">
    <location>
        <begin position="732"/>
        <end position="753"/>
    </location>
</feature>